<keyword evidence="1" id="KW-0472">Membrane</keyword>
<feature type="transmembrane region" description="Helical" evidence="1">
    <location>
        <begin position="37"/>
        <end position="55"/>
    </location>
</feature>
<name>A0ABU7LJ05_9NOCA</name>
<feature type="transmembrane region" description="Helical" evidence="1">
    <location>
        <begin position="12"/>
        <end position="31"/>
    </location>
</feature>
<accession>A0ABU7LJ05</accession>
<protein>
    <submittedName>
        <fullName evidence="2">Uncharacterized protein</fullName>
    </submittedName>
</protein>
<reference evidence="2 3" key="1">
    <citation type="submission" date="2023-07" db="EMBL/GenBank/DDBJ databases">
        <authorList>
            <person name="Girao M."/>
            <person name="Carvalho M.F."/>
        </authorList>
    </citation>
    <scope>NUCLEOTIDE SEQUENCE [LARGE SCALE GENOMIC DNA]</scope>
    <source>
        <strain evidence="2 3">YIM65754</strain>
    </source>
</reference>
<evidence type="ECO:0000313" key="3">
    <source>
        <dbReference type="Proteomes" id="UP001336020"/>
    </source>
</evidence>
<organism evidence="2 3">
    <name type="scientific">Rhodococcus artemisiae</name>
    <dbReference type="NCBI Taxonomy" id="714159"/>
    <lineage>
        <taxon>Bacteria</taxon>
        <taxon>Bacillati</taxon>
        <taxon>Actinomycetota</taxon>
        <taxon>Actinomycetes</taxon>
        <taxon>Mycobacteriales</taxon>
        <taxon>Nocardiaceae</taxon>
        <taxon>Rhodococcus</taxon>
    </lineage>
</organism>
<proteinExistence type="predicted"/>
<keyword evidence="1" id="KW-0812">Transmembrane</keyword>
<gene>
    <name evidence="2" type="ORF">Q7514_28895</name>
</gene>
<keyword evidence="1" id="KW-1133">Transmembrane helix</keyword>
<dbReference type="EMBL" id="JAUTXY010000019">
    <property type="protein sequence ID" value="MEE2061546.1"/>
    <property type="molecule type" value="Genomic_DNA"/>
</dbReference>
<dbReference type="RefSeq" id="WP_330136707.1">
    <property type="nucleotide sequence ID" value="NZ_JAUTXY010000019.1"/>
</dbReference>
<keyword evidence="3" id="KW-1185">Reference proteome</keyword>
<evidence type="ECO:0000313" key="2">
    <source>
        <dbReference type="EMBL" id="MEE2061546.1"/>
    </source>
</evidence>
<evidence type="ECO:0000256" key="1">
    <source>
        <dbReference type="SAM" id="Phobius"/>
    </source>
</evidence>
<dbReference type="Proteomes" id="UP001336020">
    <property type="component" value="Unassembled WGS sequence"/>
</dbReference>
<sequence>MTQWRVLPERGIGTGTCAMIALLWTALTIWFVASGPLLGAVAACVLSVIWVALTAREHTGRNPDPVSPTEASPRA</sequence>
<comment type="caution">
    <text evidence="2">The sequence shown here is derived from an EMBL/GenBank/DDBJ whole genome shotgun (WGS) entry which is preliminary data.</text>
</comment>